<comment type="caution">
    <text evidence="9">The sequence shown here is derived from an EMBL/GenBank/DDBJ whole genome shotgun (WGS) entry which is preliminary data.</text>
</comment>
<evidence type="ECO:0000256" key="3">
    <source>
        <dbReference type="ARBA" id="ARBA00022573"/>
    </source>
</evidence>
<evidence type="ECO:0000256" key="7">
    <source>
        <dbReference type="PIRNR" id="PIRNR036427"/>
    </source>
</evidence>
<evidence type="ECO:0000313" key="10">
    <source>
        <dbReference type="Proteomes" id="UP000824065"/>
    </source>
</evidence>
<dbReference type="InterPro" id="IPR014777">
    <property type="entry name" value="4pyrrole_Mease_sub1"/>
</dbReference>
<protein>
    <submittedName>
        <fullName evidence="9">Precorrin-2 C(20)-methyltransferase</fullName>
        <ecNumber evidence="9">2.1.1.130</ecNumber>
    </submittedName>
</protein>
<dbReference type="EMBL" id="DXBJ01000020">
    <property type="protein sequence ID" value="HIZ57481.1"/>
    <property type="molecule type" value="Genomic_DNA"/>
</dbReference>
<dbReference type="PANTHER" id="PTHR43467:SF2">
    <property type="entry name" value="COBALT-PRECORRIN-2 C(20)-METHYLTRANSFERASE"/>
    <property type="match status" value="1"/>
</dbReference>
<dbReference type="Pfam" id="PF00590">
    <property type="entry name" value="TP_methylase"/>
    <property type="match status" value="1"/>
</dbReference>
<keyword evidence="5 9" id="KW-0808">Transferase</keyword>
<dbReference type="Proteomes" id="UP000824065">
    <property type="component" value="Unassembled WGS sequence"/>
</dbReference>
<name>A0A9D2FFN7_9FIRM</name>
<proteinExistence type="inferred from homology"/>
<dbReference type="AlphaFoldDB" id="A0A9D2FFN7"/>
<dbReference type="GO" id="GO:0009236">
    <property type="term" value="P:cobalamin biosynthetic process"/>
    <property type="evidence" value="ECO:0007669"/>
    <property type="project" value="UniProtKB-UniRule"/>
</dbReference>
<dbReference type="NCBIfam" id="TIGR01467">
    <property type="entry name" value="cobI_cbiL"/>
    <property type="match status" value="1"/>
</dbReference>
<dbReference type="InterPro" id="IPR000878">
    <property type="entry name" value="4pyrrol_Mease"/>
</dbReference>
<evidence type="ECO:0000256" key="1">
    <source>
        <dbReference type="ARBA" id="ARBA00004953"/>
    </source>
</evidence>
<evidence type="ECO:0000313" key="9">
    <source>
        <dbReference type="EMBL" id="HIZ57481.1"/>
    </source>
</evidence>
<keyword evidence="4 9" id="KW-0489">Methyltransferase</keyword>
<keyword evidence="3" id="KW-0169">Cobalamin biosynthesis</keyword>
<feature type="domain" description="Tetrapyrrole methylase" evidence="8">
    <location>
        <begin position="25"/>
        <end position="226"/>
    </location>
</feature>
<gene>
    <name evidence="9" type="primary">cobI</name>
    <name evidence="9" type="ORF">H9725_02685</name>
</gene>
<dbReference type="SUPFAM" id="SSF53790">
    <property type="entry name" value="Tetrapyrrole methylase"/>
    <property type="match status" value="1"/>
</dbReference>
<reference evidence="9" key="2">
    <citation type="submission" date="2021-04" db="EMBL/GenBank/DDBJ databases">
        <authorList>
            <person name="Gilroy R."/>
        </authorList>
    </citation>
    <scope>NUCLEOTIDE SEQUENCE</scope>
    <source>
        <strain evidence="9">ChiBcec16-3735</strain>
    </source>
</reference>
<dbReference type="PANTHER" id="PTHR43467">
    <property type="entry name" value="COBALT-PRECORRIN-2 C(20)-METHYLTRANSFERASE"/>
    <property type="match status" value="1"/>
</dbReference>
<reference evidence="9" key="1">
    <citation type="journal article" date="2021" name="PeerJ">
        <title>Extensive microbial diversity within the chicken gut microbiome revealed by metagenomics and culture.</title>
        <authorList>
            <person name="Gilroy R."/>
            <person name="Ravi A."/>
            <person name="Getino M."/>
            <person name="Pursley I."/>
            <person name="Horton D.L."/>
            <person name="Alikhan N.F."/>
            <person name="Baker D."/>
            <person name="Gharbi K."/>
            <person name="Hall N."/>
            <person name="Watson M."/>
            <person name="Adriaenssens E.M."/>
            <person name="Foster-Nyarko E."/>
            <person name="Jarju S."/>
            <person name="Secka A."/>
            <person name="Antonio M."/>
            <person name="Oren A."/>
            <person name="Chaudhuri R.R."/>
            <person name="La Ragione R."/>
            <person name="Hildebrand F."/>
            <person name="Pallen M.J."/>
        </authorList>
    </citation>
    <scope>NUCLEOTIDE SEQUENCE</scope>
    <source>
        <strain evidence="9">ChiBcec16-3735</strain>
    </source>
</reference>
<dbReference type="CDD" id="cd11645">
    <property type="entry name" value="Precorrin_2_C20_MT"/>
    <property type="match status" value="1"/>
</dbReference>
<dbReference type="PIRSF" id="PIRSF036427">
    <property type="entry name" value="Precrrn-2_mtase"/>
    <property type="match status" value="1"/>
</dbReference>
<dbReference type="Gene3D" id="3.40.1010.10">
    <property type="entry name" value="Cobalt-precorrin-4 Transmethylase, Domain 1"/>
    <property type="match status" value="1"/>
</dbReference>
<keyword evidence="6" id="KW-0949">S-adenosyl-L-methionine</keyword>
<dbReference type="Gene3D" id="3.30.950.10">
    <property type="entry name" value="Methyltransferase, Cobalt-precorrin-4 Transmethylase, Domain 2"/>
    <property type="match status" value="1"/>
</dbReference>
<dbReference type="InterPro" id="IPR035996">
    <property type="entry name" value="4pyrrol_Methylase_sf"/>
</dbReference>
<dbReference type="InterPro" id="IPR006364">
    <property type="entry name" value="CobI/CbiL/CobIJ_dom"/>
</dbReference>
<dbReference type="InterPro" id="IPR012382">
    <property type="entry name" value="CobI/CbiL"/>
</dbReference>
<evidence type="ECO:0000256" key="5">
    <source>
        <dbReference type="ARBA" id="ARBA00022679"/>
    </source>
</evidence>
<dbReference type="EC" id="2.1.1.130" evidence="9"/>
<comment type="similarity">
    <text evidence="2 7">Belongs to the precorrin methyltransferase family.</text>
</comment>
<dbReference type="GO" id="GO:0032259">
    <property type="term" value="P:methylation"/>
    <property type="evidence" value="ECO:0007669"/>
    <property type="project" value="UniProtKB-KW"/>
</dbReference>
<organism evidence="9 10">
    <name type="scientific">Candidatus Faecalibacterium gallistercoris</name>
    <dbReference type="NCBI Taxonomy" id="2838579"/>
    <lineage>
        <taxon>Bacteria</taxon>
        <taxon>Bacillati</taxon>
        <taxon>Bacillota</taxon>
        <taxon>Clostridia</taxon>
        <taxon>Eubacteriales</taxon>
        <taxon>Oscillospiraceae</taxon>
        <taxon>Faecalibacterium</taxon>
    </lineage>
</organism>
<evidence type="ECO:0000256" key="2">
    <source>
        <dbReference type="ARBA" id="ARBA00005879"/>
    </source>
</evidence>
<sequence length="254" mass="26170">MAEKAAAAPQAGTQPGTNKAGKGAFYAVGVGPGDPELLTLKAVRLLEACPVVAAPRTAGGRMVALDIARRAVDLRGKEILPLDFSMSPDPAKRAAAQQAAADLVRRKLEAGLDVAMVNIGDVSLYATCSYLMEQLEAEGFATARAAGVPSFCAAAARLNISLTGIDTPLHIYPAAEEEDLATSLRQPGTKILMKSARRLPAVLAALKEQGLAGRSALVANCGLPGELALPRLDGPEGDAALDAGYFVTVIVKEG</sequence>
<comment type="pathway">
    <text evidence="1">Cofactor biosynthesis; adenosylcobalamin biosynthesis.</text>
</comment>
<evidence type="ECO:0000256" key="6">
    <source>
        <dbReference type="ARBA" id="ARBA00022691"/>
    </source>
</evidence>
<evidence type="ECO:0000259" key="8">
    <source>
        <dbReference type="Pfam" id="PF00590"/>
    </source>
</evidence>
<dbReference type="InterPro" id="IPR014776">
    <property type="entry name" value="4pyrrole_Mease_sub2"/>
</dbReference>
<accession>A0A9D2FFN7</accession>
<evidence type="ECO:0000256" key="4">
    <source>
        <dbReference type="ARBA" id="ARBA00022603"/>
    </source>
</evidence>
<dbReference type="GO" id="GO:0030788">
    <property type="term" value="F:precorrin-2 C20-methyltransferase activity"/>
    <property type="evidence" value="ECO:0007669"/>
    <property type="project" value="UniProtKB-EC"/>
</dbReference>